<evidence type="ECO:0000313" key="3">
    <source>
        <dbReference type="EMBL" id="MEY8040429.1"/>
    </source>
</evidence>
<keyword evidence="2" id="KW-0143">Chaperone</keyword>
<protein>
    <submittedName>
        <fullName evidence="3">Urease accessory protein UreF</fullName>
    </submittedName>
</protein>
<sequence>MVLVRGGLAVLALADARFPGGGHVHSGGVEEAAARGLLTDAEQLRGFLRGRLVGAGAPQAVFAAASAHATARGVAREHWRVLDVEFDARTPSPAQRAASRAQGRGMLRAGGAAWPAPALAELTAAVPRPHQPIVLGVLAAAAGAAPRDAALSAGYLALSGAASAAVRLLGLDPFAANAAVAELGTELDRIADEAAAVAGDDPAALPAPGSPALDLLAEAHDRHHQEEVRLFAS</sequence>
<dbReference type="Proteomes" id="UP001564626">
    <property type="component" value="Unassembled WGS sequence"/>
</dbReference>
<evidence type="ECO:0000256" key="2">
    <source>
        <dbReference type="ARBA" id="ARBA00023186"/>
    </source>
</evidence>
<name>A0ABV4CH51_9PSEU</name>
<keyword evidence="4" id="KW-1185">Reference proteome</keyword>
<organism evidence="3 4">
    <name type="scientific">Saccharopolyspora cebuensis</name>
    <dbReference type="NCBI Taxonomy" id="418759"/>
    <lineage>
        <taxon>Bacteria</taxon>
        <taxon>Bacillati</taxon>
        <taxon>Actinomycetota</taxon>
        <taxon>Actinomycetes</taxon>
        <taxon>Pseudonocardiales</taxon>
        <taxon>Pseudonocardiaceae</taxon>
        <taxon>Saccharopolyspora</taxon>
    </lineage>
</organism>
<dbReference type="EMBL" id="JBGEHV010000021">
    <property type="protein sequence ID" value="MEY8040429.1"/>
    <property type="molecule type" value="Genomic_DNA"/>
</dbReference>
<accession>A0ABV4CH51</accession>
<gene>
    <name evidence="3" type="ORF">AB8O55_13565</name>
</gene>
<dbReference type="PIRSF" id="PIRSF009467">
    <property type="entry name" value="Ureas_acces_UreF"/>
    <property type="match status" value="1"/>
</dbReference>
<evidence type="ECO:0000313" key="4">
    <source>
        <dbReference type="Proteomes" id="UP001564626"/>
    </source>
</evidence>
<dbReference type="Gene3D" id="1.10.4190.10">
    <property type="entry name" value="Urease accessory protein UreF"/>
    <property type="match status" value="1"/>
</dbReference>
<dbReference type="RefSeq" id="WP_345367393.1">
    <property type="nucleotide sequence ID" value="NZ_BAABII010000018.1"/>
</dbReference>
<proteinExistence type="predicted"/>
<dbReference type="InterPro" id="IPR002639">
    <property type="entry name" value="UreF"/>
</dbReference>
<dbReference type="InterPro" id="IPR038277">
    <property type="entry name" value="UreF_sf"/>
</dbReference>
<comment type="caution">
    <text evidence="3">The sequence shown here is derived from an EMBL/GenBank/DDBJ whole genome shotgun (WGS) entry which is preliminary data.</text>
</comment>
<keyword evidence="1" id="KW-0996">Nickel insertion</keyword>
<reference evidence="3 4" key="1">
    <citation type="submission" date="2024-08" db="EMBL/GenBank/DDBJ databases">
        <title>Genome mining of Saccharopolyspora cebuensis PGLac3 from Nigerian medicinal plant.</title>
        <authorList>
            <person name="Ezeobiora C.E."/>
            <person name="Igbokwe N.H."/>
            <person name="Amin D.H."/>
            <person name="Mendie U.E."/>
        </authorList>
    </citation>
    <scope>NUCLEOTIDE SEQUENCE [LARGE SCALE GENOMIC DNA]</scope>
    <source>
        <strain evidence="3 4">PGLac3</strain>
    </source>
</reference>
<dbReference type="PANTHER" id="PTHR33620:SF1">
    <property type="entry name" value="UREASE ACCESSORY PROTEIN F"/>
    <property type="match status" value="1"/>
</dbReference>
<evidence type="ECO:0000256" key="1">
    <source>
        <dbReference type="ARBA" id="ARBA00022988"/>
    </source>
</evidence>
<dbReference type="Pfam" id="PF01730">
    <property type="entry name" value="UreF"/>
    <property type="match status" value="1"/>
</dbReference>
<dbReference type="PANTHER" id="PTHR33620">
    <property type="entry name" value="UREASE ACCESSORY PROTEIN F"/>
    <property type="match status" value="1"/>
</dbReference>